<evidence type="ECO:0000256" key="1">
    <source>
        <dbReference type="SAM" id="MobiDB-lite"/>
    </source>
</evidence>
<feature type="region of interest" description="Disordered" evidence="1">
    <location>
        <begin position="64"/>
        <end position="96"/>
    </location>
</feature>
<accession>A0ABS8WWA8</accession>
<sequence>MARGKSKILTNGKNRGRGGPRKILLAPFDGTANTPATTNAISKLDETPITTSIGISLAEVSSSHVPTRSSYGKDLEASRSKKGKPENSNGTIPNLHKSVEIAEEKEPELIQSLKKQGIDGLVHPSTTMKDVVIPFVEEQLLSSMLNPEDFPELSACRTKSSRGYEKNMKHMDPPPKGAGRERNRRLFEKICRNTMVVAREAAYMWQSAVVQVSSEKMNGEGEEAACCLRRCCLVVFFPVGGSGVRQRAVGREGEEVFRPTVAEFDGENGEGKVRRETTAGVVLFG</sequence>
<dbReference type="Proteomes" id="UP000823775">
    <property type="component" value="Unassembled WGS sequence"/>
</dbReference>
<evidence type="ECO:0000313" key="3">
    <source>
        <dbReference type="Proteomes" id="UP000823775"/>
    </source>
</evidence>
<proteinExistence type="predicted"/>
<keyword evidence="3" id="KW-1185">Reference proteome</keyword>
<evidence type="ECO:0000313" key="2">
    <source>
        <dbReference type="EMBL" id="MCE3215602.1"/>
    </source>
</evidence>
<comment type="caution">
    <text evidence="2">The sequence shown here is derived from an EMBL/GenBank/DDBJ whole genome shotgun (WGS) entry which is preliminary data.</text>
</comment>
<feature type="region of interest" description="Disordered" evidence="1">
    <location>
        <begin position="1"/>
        <end position="39"/>
    </location>
</feature>
<name>A0ABS8WWA8_DATST</name>
<feature type="region of interest" description="Disordered" evidence="1">
    <location>
        <begin position="161"/>
        <end position="180"/>
    </location>
</feature>
<gene>
    <name evidence="2" type="ORF">HAX54_002933</name>
</gene>
<feature type="compositionally biased region" description="Basic and acidic residues" evidence="1">
    <location>
        <begin position="71"/>
        <end position="85"/>
    </location>
</feature>
<dbReference type="EMBL" id="JACEIK010011310">
    <property type="protein sequence ID" value="MCE3215602.1"/>
    <property type="molecule type" value="Genomic_DNA"/>
</dbReference>
<protein>
    <submittedName>
        <fullName evidence="2">Uncharacterized protein</fullName>
    </submittedName>
</protein>
<feature type="compositionally biased region" description="Basic and acidic residues" evidence="1">
    <location>
        <begin position="162"/>
        <end position="180"/>
    </location>
</feature>
<organism evidence="2 3">
    <name type="scientific">Datura stramonium</name>
    <name type="common">Jimsonweed</name>
    <name type="synonym">Common thornapple</name>
    <dbReference type="NCBI Taxonomy" id="4076"/>
    <lineage>
        <taxon>Eukaryota</taxon>
        <taxon>Viridiplantae</taxon>
        <taxon>Streptophyta</taxon>
        <taxon>Embryophyta</taxon>
        <taxon>Tracheophyta</taxon>
        <taxon>Spermatophyta</taxon>
        <taxon>Magnoliopsida</taxon>
        <taxon>eudicotyledons</taxon>
        <taxon>Gunneridae</taxon>
        <taxon>Pentapetalae</taxon>
        <taxon>asterids</taxon>
        <taxon>lamiids</taxon>
        <taxon>Solanales</taxon>
        <taxon>Solanaceae</taxon>
        <taxon>Solanoideae</taxon>
        <taxon>Datureae</taxon>
        <taxon>Datura</taxon>
    </lineage>
</organism>
<reference evidence="2 3" key="1">
    <citation type="journal article" date="2021" name="BMC Genomics">
        <title>Datura genome reveals duplications of psychoactive alkaloid biosynthetic genes and high mutation rate following tissue culture.</title>
        <authorList>
            <person name="Rajewski A."/>
            <person name="Carter-House D."/>
            <person name="Stajich J."/>
            <person name="Litt A."/>
        </authorList>
    </citation>
    <scope>NUCLEOTIDE SEQUENCE [LARGE SCALE GENOMIC DNA]</scope>
    <source>
        <strain evidence="2">AR-01</strain>
    </source>
</reference>